<accession>A0A0V1DS49</accession>
<name>A0A0V1DS49_TRIPS</name>
<keyword evidence="2" id="KW-1185">Reference proteome</keyword>
<proteinExistence type="predicted"/>
<reference evidence="1 2" key="1">
    <citation type="submission" date="2015-01" db="EMBL/GenBank/DDBJ databases">
        <title>Evolution of Trichinella species and genotypes.</title>
        <authorList>
            <person name="Korhonen P.K."/>
            <person name="Edoardo P."/>
            <person name="Giuseppe L.R."/>
            <person name="Gasser R.B."/>
        </authorList>
    </citation>
    <scope>NUCLEOTIDE SEQUENCE [LARGE SCALE GENOMIC DNA]</scope>
    <source>
        <strain evidence="1">ISS470</strain>
    </source>
</reference>
<organism evidence="1 2">
    <name type="scientific">Trichinella pseudospiralis</name>
    <name type="common">Parasitic roundworm</name>
    <dbReference type="NCBI Taxonomy" id="6337"/>
    <lineage>
        <taxon>Eukaryota</taxon>
        <taxon>Metazoa</taxon>
        <taxon>Ecdysozoa</taxon>
        <taxon>Nematoda</taxon>
        <taxon>Enoplea</taxon>
        <taxon>Dorylaimia</taxon>
        <taxon>Trichinellida</taxon>
        <taxon>Trichinellidae</taxon>
        <taxon>Trichinella</taxon>
    </lineage>
</organism>
<comment type="caution">
    <text evidence="1">The sequence shown here is derived from an EMBL/GenBank/DDBJ whole genome shotgun (WGS) entry which is preliminary data.</text>
</comment>
<sequence length="32" mass="3609">MTSYNSKAIGRKLENIILSEKEDQSMDASVLH</sequence>
<evidence type="ECO:0000313" key="2">
    <source>
        <dbReference type="Proteomes" id="UP000054995"/>
    </source>
</evidence>
<dbReference type="AlphaFoldDB" id="A0A0V1DS49"/>
<gene>
    <name evidence="1" type="ORF">T4D_8194</name>
</gene>
<dbReference type="EMBL" id="JYDT01001681">
    <property type="protein sequence ID" value="KRY64225.1"/>
    <property type="molecule type" value="Genomic_DNA"/>
</dbReference>
<protein>
    <submittedName>
        <fullName evidence="1">Uncharacterized protein</fullName>
    </submittedName>
</protein>
<evidence type="ECO:0000313" key="1">
    <source>
        <dbReference type="EMBL" id="KRY64225.1"/>
    </source>
</evidence>
<dbReference type="Proteomes" id="UP000054995">
    <property type="component" value="Unassembled WGS sequence"/>
</dbReference>